<organism evidence="3 4">
    <name type="scientific">Haematococcus lacustris</name>
    <name type="common">Green alga</name>
    <name type="synonym">Haematococcus pluvialis</name>
    <dbReference type="NCBI Taxonomy" id="44745"/>
    <lineage>
        <taxon>Eukaryota</taxon>
        <taxon>Viridiplantae</taxon>
        <taxon>Chlorophyta</taxon>
        <taxon>core chlorophytes</taxon>
        <taxon>Chlorophyceae</taxon>
        <taxon>CS clade</taxon>
        <taxon>Chlamydomonadales</taxon>
        <taxon>Haematococcaceae</taxon>
        <taxon>Haematococcus</taxon>
    </lineage>
</organism>
<name>A0A699ZWU1_HAELA</name>
<feature type="transmembrane region" description="Helical" evidence="2">
    <location>
        <begin position="20"/>
        <end position="40"/>
    </location>
</feature>
<evidence type="ECO:0000313" key="3">
    <source>
        <dbReference type="EMBL" id="GFH20402.1"/>
    </source>
</evidence>
<comment type="caution">
    <text evidence="3">The sequence shown here is derived from an EMBL/GenBank/DDBJ whole genome shotgun (WGS) entry which is preliminary data.</text>
</comment>
<sequence>MRPWHDLAKARPSQGPVMSVVNVIVANVTVVNVTVANSAMKGKKRKGADEPKQPDPKPIYSILTSPRRPNRLGRDAGHHQAAAAPADPVRHLRQPVP</sequence>
<evidence type="ECO:0000313" key="4">
    <source>
        <dbReference type="Proteomes" id="UP000485058"/>
    </source>
</evidence>
<dbReference type="EMBL" id="BLLF01001627">
    <property type="protein sequence ID" value="GFH20402.1"/>
    <property type="molecule type" value="Genomic_DNA"/>
</dbReference>
<keyword evidence="2" id="KW-0472">Membrane</keyword>
<evidence type="ECO:0000256" key="1">
    <source>
        <dbReference type="SAM" id="MobiDB-lite"/>
    </source>
</evidence>
<dbReference type="AlphaFoldDB" id="A0A699ZWU1"/>
<keyword evidence="2" id="KW-0812">Transmembrane</keyword>
<evidence type="ECO:0000256" key="2">
    <source>
        <dbReference type="SAM" id="Phobius"/>
    </source>
</evidence>
<accession>A0A699ZWU1</accession>
<dbReference type="Proteomes" id="UP000485058">
    <property type="component" value="Unassembled WGS sequence"/>
</dbReference>
<keyword evidence="4" id="KW-1185">Reference proteome</keyword>
<proteinExistence type="predicted"/>
<gene>
    <name evidence="3" type="ORF">HaLaN_17513</name>
</gene>
<protein>
    <submittedName>
        <fullName evidence="3">Uncharacterized protein</fullName>
    </submittedName>
</protein>
<reference evidence="3 4" key="1">
    <citation type="submission" date="2020-02" db="EMBL/GenBank/DDBJ databases">
        <title>Draft genome sequence of Haematococcus lacustris strain NIES-144.</title>
        <authorList>
            <person name="Morimoto D."/>
            <person name="Nakagawa S."/>
            <person name="Yoshida T."/>
            <person name="Sawayama S."/>
        </authorList>
    </citation>
    <scope>NUCLEOTIDE SEQUENCE [LARGE SCALE GENOMIC DNA]</scope>
    <source>
        <strain evidence="3 4">NIES-144</strain>
    </source>
</reference>
<keyword evidence="2" id="KW-1133">Transmembrane helix</keyword>
<feature type="region of interest" description="Disordered" evidence="1">
    <location>
        <begin position="37"/>
        <end position="97"/>
    </location>
</feature>